<gene>
    <name evidence="9" type="ORF">L207DRAFT_630274</name>
</gene>
<keyword evidence="4" id="KW-0238">DNA-binding</keyword>
<protein>
    <recommendedName>
        <fullName evidence="8">Xylanolytic transcriptional activator regulatory domain-containing protein</fullName>
    </recommendedName>
</protein>
<proteinExistence type="predicted"/>
<keyword evidence="6" id="KW-0539">Nucleus</keyword>
<organism evidence="9 10">
    <name type="scientific">Hyaloscypha variabilis (strain UAMH 11265 / GT02V1 / F)</name>
    <name type="common">Meliniomyces variabilis</name>
    <dbReference type="NCBI Taxonomy" id="1149755"/>
    <lineage>
        <taxon>Eukaryota</taxon>
        <taxon>Fungi</taxon>
        <taxon>Dikarya</taxon>
        <taxon>Ascomycota</taxon>
        <taxon>Pezizomycotina</taxon>
        <taxon>Leotiomycetes</taxon>
        <taxon>Helotiales</taxon>
        <taxon>Hyaloscyphaceae</taxon>
        <taxon>Hyaloscypha</taxon>
        <taxon>Hyaloscypha variabilis</taxon>
    </lineage>
</organism>
<dbReference type="EMBL" id="KZ613941">
    <property type="protein sequence ID" value="PMD43863.1"/>
    <property type="molecule type" value="Genomic_DNA"/>
</dbReference>
<evidence type="ECO:0000256" key="1">
    <source>
        <dbReference type="ARBA" id="ARBA00022723"/>
    </source>
</evidence>
<keyword evidence="10" id="KW-1185">Reference proteome</keyword>
<dbReference type="PANTHER" id="PTHR31313">
    <property type="entry name" value="TY1 ENHANCER ACTIVATOR"/>
    <property type="match status" value="1"/>
</dbReference>
<reference evidence="9 10" key="1">
    <citation type="submission" date="2016-04" db="EMBL/GenBank/DDBJ databases">
        <title>A degradative enzymes factory behind the ericoid mycorrhizal symbiosis.</title>
        <authorList>
            <consortium name="DOE Joint Genome Institute"/>
            <person name="Martino E."/>
            <person name="Morin E."/>
            <person name="Grelet G."/>
            <person name="Kuo A."/>
            <person name="Kohler A."/>
            <person name="Daghino S."/>
            <person name="Barry K."/>
            <person name="Choi C."/>
            <person name="Cichocki N."/>
            <person name="Clum A."/>
            <person name="Copeland A."/>
            <person name="Hainaut M."/>
            <person name="Haridas S."/>
            <person name="Labutti K."/>
            <person name="Lindquist E."/>
            <person name="Lipzen A."/>
            <person name="Khouja H.-R."/>
            <person name="Murat C."/>
            <person name="Ohm R."/>
            <person name="Olson A."/>
            <person name="Spatafora J."/>
            <person name="Veneault-Fourrey C."/>
            <person name="Henrissat B."/>
            <person name="Grigoriev I."/>
            <person name="Martin F."/>
            <person name="Perotto S."/>
        </authorList>
    </citation>
    <scope>NUCLEOTIDE SEQUENCE [LARGE SCALE GENOMIC DNA]</scope>
    <source>
        <strain evidence="9 10">F</strain>
    </source>
</reference>
<evidence type="ECO:0000256" key="4">
    <source>
        <dbReference type="ARBA" id="ARBA00023125"/>
    </source>
</evidence>
<dbReference type="GO" id="GO:0003677">
    <property type="term" value="F:DNA binding"/>
    <property type="evidence" value="ECO:0007669"/>
    <property type="project" value="UniProtKB-KW"/>
</dbReference>
<evidence type="ECO:0000256" key="5">
    <source>
        <dbReference type="ARBA" id="ARBA00023163"/>
    </source>
</evidence>
<keyword evidence="1" id="KW-0479">Metal-binding</keyword>
<dbReference type="GO" id="GO:0006351">
    <property type="term" value="P:DNA-templated transcription"/>
    <property type="evidence" value="ECO:0007669"/>
    <property type="project" value="InterPro"/>
</dbReference>
<evidence type="ECO:0000256" key="7">
    <source>
        <dbReference type="SAM" id="MobiDB-lite"/>
    </source>
</evidence>
<evidence type="ECO:0000256" key="3">
    <source>
        <dbReference type="ARBA" id="ARBA00023015"/>
    </source>
</evidence>
<dbReference type="InterPro" id="IPR007219">
    <property type="entry name" value="XnlR_reg_dom"/>
</dbReference>
<dbReference type="Proteomes" id="UP000235786">
    <property type="component" value="Unassembled WGS sequence"/>
</dbReference>
<keyword evidence="3" id="KW-0805">Transcription regulation</keyword>
<dbReference type="InterPro" id="IPR051615">
    <property type="entry name" value="Transcr_Regulatory_Elem"/>
</dbReference>
<sequence>MPLQPCPGFQEKSGHENRIVKLEKSEHDYKAIIDLIRRSSGNISNEIVRSIRNTEDTTESHLVFDHLVREVLLREDPQLSQPLQNETGGAQSDSASLSLSPQAAGSMCSSMSHNGTTSHLPWSPGEHHLPISSVPSISDWTTVTSDTEFAKDLLDVYFTWSHPFHLLFSEETFCHGIRTGKLKYCTPLLVNAVLAIGCAYSDRLEARKVEADPATVGDHFFDEAKRLLDEEQGISLTTIQALGLMSVRATMRDESHNSRPYISHMMAGIKKLQLASPPSQTSSKISEAEIQTRKITFWGCFVLETSSALSNRRMPALSSSEIEIIKPLVLPELENTLWKPYGTRYYDGGQSEMAQASNKYSILCQSSLLAEIVNDFTKLLFGSDVRVEDEQLVVRYEEMKRWTHGLPAELDVQNQRLPLPQVITLRCYYHYCIIQLFRRPLMLSFLQHSTGPPQPCLDAAIHISQLINTYREIYGLDKCFSKLPRCLTFAAIVHVLSLDTSSIAISKDIRSMELHLAQAIRALHEMKADRCLTIVRDLIENWGVTVPAPVRIMLNEIQLESTIGGLNNGHEYTNGIMDETDGPTNNAYDENENESEDDAPSMTNSLDMAFDESWMNF</sequence>
<dbReference type="STRING" id="1149755.A0A2J6RZC9"/>
<keyword evidence="5" id="KW-0804">Transcription</keyword>
<evidence type="ECO:0000256" key="6">
    <source>
        <dbReference type="ARBA" id="ARBA00023242"/>
    </source>
</evidence>
<dbReference type="Pfam" id="PF04082">
    <property type="entry name" value="Fungal_trans"/>
    <property type="match status" value="1"/>
</dbReference>
<evidence type="ECO:0000313" key="10">
    <source>
        <dbReference type="Proteomes" id="UP000235786"/>
    </source>
</evidence>
<accession>A0A2J6RZC9</accession>
<feature type="compositionally biased region" description="Acidic residues" evidence="7">
    <location>
        <begin position="589"/>
        <end position="599"/>
    </location>
</feature>
<feature type="region of interest" description="Disordered" evidence="7">
    <location>
        <begin position="80"/>
        <end position="102"/>
    </location>
</feature>
<feature type="domain" description="Xylanolytic transcriptional activator regulatory" evidence="8">
    <location>
        <begin position="154"/>
        <end position="389"/>
    </location>
</feature>
<dbReference type="AlphaFoldDB" id="A0A2J6RZC9"/>
<dbReference type="GO" id="GO:0008270">
    <property type="term" value="F:zinc ion binding"/>
    <property type="evidence" value="ECO:0007669"/>
    <property type="project" value="InterPro"/>
</dbReference>
<keyword evidence="2" id="KW-0862">Zinc</keyword>
<evidence type="ECO:0000259" key="8">
    <source>
        <dbReference type="Pfam" id="PF04082"/>
    </source>
</evidence>
<evidence type="ECO:0000313" key="9">
    <source>
        <dbReference type="EMBL" id="PMD43863.1"/>
    </source>
</evidence>
<name>A0A2J6RZC9_HYAVF</name>
<dbReference type="OrthoDB" id="2593732at2759"/>
<dbReference type="PANTHER" id="PTHR31313:SF81">
    <property type="entry name" value="TY1 ENHANCER ACTIVATOR"/>
    <property type="match status" value="1"/>
</dbReference>
<feature type="region of interest" description="Disordered" evidence="7">
    <location>
        <begin position="570"/>
        <end position="604"/>
    </location>
</feature>
<evidence type="ECO:0000256" key="2">
    <source>
        <dbReference type="ARBA" id="ARBA00022833"/>
    </source>
</evidence>
<dbReference type="CDD" id="cd12148">
    <property type="entry name" value="fungal_TF_MHR"/>
    <property type="match status" value="1"/>
</dbReference>